<dbReference type="Gene3D" id="3.30.710.10">
    <property type="entry name" value="Potassium Channel Kv1.1, Chain A"/>
    <property type="match status" value="1"/>
</dbReference>
<comment type="caution">
    <text evidence="2">The sequence shown here is derived from an EMBL/GenBank/DDBJ whole genome shotgun (WGS) entry which is preliminary data.</text>
</comment>
<gene>
    <name evidence="3" type="ORF">RCL2_000831900</name>
    <name evidence="2" type="ORF">RclHR1_00210013</name>
</gene>
<dbReference type="Pfam" id="PF00651">
    <property type="entry name" value="BTB"/>
    <property type="match status" value="1"/>
</dbReference>
<dbReference type="AlphaFoldDB" id="A0A2Z6QSD1"/>
<dbReference type="PROSITE" id="PS50097">
    <property type="entry name" value="BTB"/>
    <property type="match status" value="1"/>
</dbReference>
<dbReference type="STRING" id="94130.A0A2Z6QSD1"/>
<dbReference type="InterPro" id="IPR051481">
    <property type="entry name" value="BTB-POZ/Galectin-3-binding"/>
</dbReference>
<dbReference type="Proteomes" id="UP000247702">
    <property type="component" value="Unassembled WGS sequence"/>
</dbReference>
<evidence type="ECO:0000313" key="4">
    <source>
        <dbReference type="Proteomes" id="UP000247702"/>
    </source>
</evidence>
<dbReference type="PANTHER" id="PTHR24410:SF23">
    <property type="entry name" value="BTB DOMAIN-CONTAINING PROTEIN-RELATED"/>
    <property type="match status" value="1"/>
</dbReference>
<dbReference type="Proteomes" id="UP000615446">
    <property type="component" value="Unassembled WGS sequence"/>
</dbReference>
<evidence type="ECO:0000313" key="3">
    <source>
        <dbReference type="EMBL" id="GES81058.1"/>
    </source>
</evidence>
<evidence type="ECO:0000313" key="2">
    <source>
        <dbReference type="EMBL" id="GBB93017.1"/>
    </source>
</evidence>
<dbReference type="SMART" id="SM00225">
    <property type="entry name" value="BTB"/>
    <property type="match status" value="1"/>
</dbReference>
<reference evidence="2 4" key="1">
    <citation type="submission" date="2017-11" db="EMBL/GenBank/DDBJ databases">
        <title>The genome of Rhizophagus clarus HR1 reveals common genetic basis of auxotrophy among arbuscular mycorrhizal fungi.</title>
        <authorList>
            <person name="Kobayashi Y."/>
        </authorList>
    </citation>
    <scope>NUCLEOTIDE SEQUENCE [LARGE SCALE GENOMIC DNA]</scope>
    <source>
        <strain evidence="2 4">HR1</strain>
    </source>
</reference>
<evidence type="ECO:0000259" key="1">
    <source>
        <dbReference type="PROSITE" id="PS50097"/>
    </source>
</evidence>
<dbReference type="EMBL" id="BLAL01000053">
    <property type="protein sequence ID" value="GES81058.1"/>
    <property type="molecule type" value="Genomic_DNA"/>
</dbReference>
<dbReference type="EMBL" id="BEXD01001224">
    <property type="protein sequence ID" value="GBB93017.1"/>
    <property type="molecule type" value="Genomic_DNA"/>
</dbReference>
<proteinExistence type="predicted"/>
<sequence length="480" mass="56224">MSSTFYSELSSNLGLLLNNDVEYNVVIRAGDDADYKEFHAHSIILRSRSPYFQNLFTSSQIKEIKDQNDIFTFKFPSINKNVFQTILNYIYTGNIDFTNKQGEEIFYTLFASYKFSLDALTKFTENHLIENHSEYLRKYPVEILQSILNTDTFNDLRVLCLDTICYKPKLLFHANNFAKLPALLLEIILKRDDLNLVEIEIWENLIKWGVAQVSRQIILSDNPNEWTKENFIELERKIHNLIPLVRFYEISSEDYFKKVGPYEVILPKELKHDILQFHMVPGHPSKIKSSPRVLKSNKFDSELLNQEHFIALANLIDNKNEESAYIKNIPYNFKLVERKNNSSFDPSRCVLKKFGPNNSNSFVIVYNIQVNYCVGKYIHRGKIEKCAPIKDFTFITSGLNVHLYKNFKFNSRRTASREIFQVEKVIITNTLEIKDDKVRDADYKNEDYKDRISKISLVRRVTTEIFGGKKAKSPKDDDDW</sequence>
<organism evidence="2 4">
    <name type="scientific">Rhizophagus clarus</name>
    <dbReference type="NCBI Taxonomy" id="94130"/>
    <lineage>
        <taxon>Eukaryota</taxon>
        <taxon>Fungi</taxon>
        <taxon>Fungi incertae sedis</taxon>
        <taxon>Mucoromycota</taxon>
        <taxon>Glomeromycotina</taxon>
        <taxon>Glomeromycetes</taxon>
        <taxon>Glomerales</taxon>
        <taxon>Glomeraceae</taxon>
        <taxon>Rhizophagus</taxon>
    </lineage>
</organism>
<dbReference type="SUPFAM" id="SSF54695">
    <property type="entry name" value="POZ domain"/>
    <property type="match status" value="1"/>
</dbReference>
<name>A0A2Z6QSD1_9GLOM</name>
<keyword evidence="4" id="KW-1185">Reference proteome</keyword>
<dbReference type="InterPro" id="IPR000210">
    <property type="entry name" value="BTB/POZ_dom"/>
</dbReference>
<reference evidence="3" key="2">
    <citation type="submission" date="2019-10" db="EMBL/GenBank/DDBJ databases">
        <title>Conservation and host-specific expression of non-tandemly repeated heterogenous ribosome RNA gene in arbuscular mycorrhizal fungi.</title>
        <authorList>
            <person name="Maeda T."/>
            <person name="Kobayashi Y."/>
            <person name="Nakagawa T."/>
            <person name="Ezawa T."/>
            <person name="Yamaguchi K."/>
            <person name="Bino T."/>
            <person name="Nishimoto Y."/>
            <person name="Shigenobu S."/>
            <person name="Kawaguchi M."/>
        </authorList>
    </citation>
    <scope>NUCLEOTIDE SEQUENCE</scope>
    <source>
        <strain evidence="3">HR1</strain>
    </source>
</reference>
<dbReference type="OrthoDB" id="2307871at2759"/>
<accession>A0A2Z6QSD1</accession>
<protein>
    <submittedName>
        <fullName evidence="3">BTB/POZ domain-containing protein</fullName>
    </submittedName>
</protein>
<dbReference type="CDD" id="cd18186">
    <property type="entry name" value="BTB_POZ_ZBTB_KLHL-like"/>
    <property type="match status" value="1"/>
</dbReference>
<dbReference type="InterPro" id="IPR011333">
    <property type="entry name" value="SKP1/BTB/POZ_sf"/>
</dbReference>
<feature type="domain" description="BTB" evidence="1">
    <location>
        <begin position="23"/>
        <end position="99"/>
    </location>
</feature>
<dbReference type="PANTHER" id="PTHR24410">
    <property type="entry name" value="HL07962P-RELATED"/>
    <property type="match status" value="1"/>
</dbReference>